<name>A0A4Y2IVP4_ARAVE</name>
<protein>
    <submittedName>
        <fullName evidence="1">Uncharacterized protein</fullName>
    </submittedName>
</protein>
<sequence length="194" mass="21624">MEKQAGVFSTFCLKSKQLLLLQKPEIMFVTGHGPFPTYLKRFKIRNSDSCGCGNPGNPLYYATSCLFTTSCHLTKPSAGLEPLWWERGMNNNNSREKIRKLIHFIAEKESLFFPKDGDNNYPQTQLTLGSSSKFLVSSEPQVTPNTISSSLKTSQHPNAESWLIDCSTASSSTFSEQSNWSLAGLKVGWTSLIQ</sequence>
<dbReference type="Proteomes" id="UP000499080">
    <property type="component" value="Unassembled WGS sequence"/>
</dbReference>
<dbReference type="EMBL" id="BGPR01002974">
    <property type="protein sequence ID" value="GBM81867.1"/>
    <property type="molecule type" value="Genomic_DNA"/>
</dbReference>
<accession>A0A4Y2IVP4</accession>
<proteinExistence type="predicted"/>
<evidence type="ECO:0000313" key="2">
    <source>
        <dbReference type="Proteomes" id="UP000499080"/>
    </source>
</evidence>
<reference evidence="1 2" key="1">
    <citation type="journal article" date="2019" name="Sci. Rep.">
        <title>Orb-weaving spider Araneus ventricosus genome elucidates the spidroin gene catalogue.</title>
        <authorList>
            <person name="Kono N."/>
            <person name="Nakamura H."/>
            <person name="Ohtoshi R."/>
            <person name="Moran D.A.P."/>
            <person name="Shinohara A."/>
            <person name="Yoshida Y."/>
            <person name="Fujiwara M."/>
            <person name="Mori M."/>
            <person name="Tomita M."/>
            <person name="Arakawa K."/>
        </authorList>
    </citation>
    <scope>NUCLEOTIDE SEQUENCE [LARGE SCALE GENOMIC DNA]</scope>
</reference>
<gene>
    <name evidence="1" type="ORF">AVEN_219823_1</name>
</gene>
<comment type="caution">
    <text evidence="1">The sequence shown here is derived from an EMBL/GenBank/DDBJ whole genome shotgun (WGS) entry which is preliminary data.</text>
</comment>
<dbReference type="AlphaFoldDB" id="A0A4Y2IVP4"/>
<organism evidence="1 2">
    <name type="scientific">Araneus ventricosus</name>
    <name type="common">Orbweaver spider</name>
    <name type="synonym">Epeira ventricosa</name>
    <dbReference type="NCBI Taxonomy" id="182803"/>
    <lineage>
        <taxon>Eukaryota</taxon>
        <taxon>Metazoa</taxon>
        <taxon>Ecdysozoa</taxon>
        <taxon>Arthropoda</taxon>
        <taxon>Chelicerata</taxon>
        <taxon>Arachnida</taxon>
        <taxon>Araneae</taxon>
        <taxon>Araneomorphae</taxon>
        <taxon>Entelegynae</taxon>
        <taxon>Araneoidea</taxon>
        <taxon>Araneidae</taxon>
        <taxon>Araneus</taxon>
    </lineage>
</organism>
<keyword evidence="2" id="KW-1185">Reference proteome</keyword>
<evidence type="ECO:0000313" key="1">
    <source>
        <dbReference type="EMBL" id="GBM81867.1"/>
    </source>
</evidence>